<dbReference type="AlphaFoldDB" id="A0A3R7CZB7"/>
<comment type="caution">
    <text evidence="1">The sequence shown here is derived from an EMBL/GenBank/DDBJ whole genome shotgun (WGS) entry which is preliminary data.</text>
</comment>
<feature type="non-terminal residue" evidence="1">
    <location>
        <position position="1"/>
    </location>
</feature>
<accession>A0A3R7CZB7</accession>
<name>A0A3R7CZB7_CLOSI</name>
<reference evidence="1 2" key="2">
    <citation type="journal article" date="2021" name="Genomics">
        <title>High-quality reference genome for Clonorchis sinensis.</title>
        <authorList>
            <person name="Young N.D."/>
            <person name="Stroehlein A.J."/>
            <person name="Kinkar L."/>
            <person name="Wang T."/>
            <person name="Sohn W.M."/>
            <person name="Chang B.C.H."/>
            <person name="Kaur P."/>
            <person name="Weisz D."/>
            <person name="Dudchenko O."/>
            <person name="Aiden E.L."/>
            <person name="Korhonen P.K."/>
            <person name="Gasser R.B."/>
        </authorList>
    </citation>
    <scope>NUCLEOTIDE SEQUENCE [LARGE SCALE GENOMIC DNA]</scope>
    <source>
        <strain evidence="1">Cs-k2</strain>
    </source>
</reference>
<dbReference type="EMBL" id="NIRI02000077">
    <property type="protein sequence ID" value="KAG5441434.1"/>
    <property type="molecule type" value="Genomic_DNA"/>
</dbReference>
<keyword evidence="2" id="KW-1185">Reference proteome</keyword>
<dbReference type="InParanoid" id="A0A3R7CZB7"/>
<sequence length="382" mass="43416">VTKLLTAKRSAVAPFRCLAALPPGGSTKAGILAGCPSLDKGCRETEIRFEPRTFWSPNNGGVHLPQWTTYGNHVLCRSSKLKTPRSKQQHSSPALLIYYSVLTDLYKSNSIHYTIYMYIYVYMEIPLQIDRNYPENELSLIPSTGSTCPSPHLTFTGFLPLIIKRLFPLTKTTLARWLKWLEREFTDPKVRGSNPTAASRLPLSRLGQPGSIPALVLPSGGMAAGHRGGATAERLCSNISWTMTCHSSKKCLSERPQREVGPIRQSRFTYCIKYKHVSQYLEYRSNWNMRRPGAAHSVAWKHHKREIQLGSRIPPVVQDCFTDDKAEWIRLYAQRLRFVQQGLPPRWVQLSKMSTQQLNDVLSKYTHLQTNLVLRQTHLEPS</sequence>
<gene>
    <name evidence="1" type="ORF">CSKR_107659</name>
</gene>
<evidence type="ECO:0000313" key="1">
    <source>
        <dbReference type="EMBL" id="KAG5441434.1"/>
    </source>
</evidence>
<protein>
    <recommendedName>
        <fullName evidence="3">ATP-binding cassette transporter</fullName>
    </recommendedName>
</protein>
<organism evidence="1 2">
    <name type="scientific">Clonorchis sinensis</name>
    <name type="common">Chinese liver fluke</name>
    <dbReference type="NCBI Taxonomy" id="79923"/>
    <lineage>
        <taxon>Eukaryota</taxon>
        <taxon>Metazoa</taxon>
        <taxon>Spiralia</taxon>
        <taxon>Lophotrochozoa</taxon>
        <taxon>Platyhelminthes</taxon>
        <taxon>Trematoda</taxon>
        <taxon>Digenea</taxon>
        <taxon>Opisthorchiida</taxon>
        <taxon>Opisthorchiata</taxon>
        <taxon>Opisthorchiidae</taxon>
        <taxon>Clonorchis</taxon>
    </lineage>
</organism>
<dbReference type="Proteomes" id="UP000286415">
    <property type="component" value="Unassembled WGS sequence"/>
</dbReference>
<proteinExistence type="predicted"/>
<evidence type="ECO:0000313" key="2">
    <source>
        <dbReference type="Proteomes" id="UP000286415"/>
    </source>
</evidence>
<evidence type="ECO:0008006" key="3">
    <source>
        <dbReference type="Google" id="ProtNLM"/>
    </source>
</evidence>
<dbReference type="OrthoDB" id="6227366at2759"/>
<reference evidence="1 2" key="1">
    <citation type="journal article" date="2018" name="Biotechnol. Adv.">
        <title>Improved genomic resources and new bioinformatic workflow for the carcinogenic parasite Clonorchis sinensis: Biotechnological implications.</title>
        <authorList>
            <person name="Wang D."/>
            <person name="Korhonen P.K."/>
            <person name="Gasser R.B."/>
            <person name="Young N.D."/>
        </authorList>
    </citation>
    <scope>NUCLEOTIDE SEQUENCE [LARGE SCALE GENOMIC DNA]</scope>
    <source>
        <strain evidence="1">Cs-k2</strain>
    </source>
</reference>